<dbReference type="Gene3D" id="3.40.630.190">
    <property type="entry name" value="LCP protein"/>
    <property type="match status" value="1"/>
</dbReference>
<dbReference type="InterPro" id="IPR004474">
    <property type="entry name" value="LytR_CpsA_psr"/>
</dbReference>
<dbReference type="PROSITE" id="PS51257">
    <property type="entry name" value="PROKAR_LIPOPROTEIN"/>
    <property type="match status" value="1"/>
</dbReference>
<dbReference type="Pfam" id="PF03816">
    <property type="entry name" value="LytR_cpsA_psr"/>
    <property type="match status" value="1"/>
</dbReference>
<organism evidence="3 4">
    <name type="scientific">Anthropogastromicrobium aceti</name>
    <dbReference type="NCBI Taxonomy" id="2981768"/>
    <lineage>
        <taxon>Bacteria</taxon>
        <taxon>Bacillati</taxon>
        <taxon>Bacillota</taxon>
        <taxon>Clostridia</taxon>
        <taxon>Lachnospirales</taxon>
        <taxon>Lachnospiraceae</taxon>
        <taxon>Anthropogastromicrobium</taxon>
    </lineage>
</organism>
<proteinExistence type="inferred from homology"/>
<reference evidence="3 4" key="1">
    <citation type="submission" date="2021-10" db="EMBL/GenBank/DDBJ databases">
        <title>Anaerobic single-cell dispensing facilitates the cultivation of human gut bacteria.</title>
        <authorList>
            <person name="Afrizal A."/>
        </authorList>
    </citation>
    <scope>NUCLEOTIDE SEQUENCE [LARGE SCALE GENOMIC DNA]</scope>
    <source>
        <strain evidence="3 4">CLA-AA-H224</strain>
    </source>
</reference>
<comment type="similarity">
    <text evidence="1">Belongs to the LytR/CpsA/Psr (LCP) family.</text>
</comment>
<gene>
    <name evidence="3" type="ORF">LKD48_06645</name>
</gene>
<dbReference type="AlphaFoldDB" id="A0AAE3E3I4"/>
<dbReference type="RefSeq" id="WP_308731550.1">
    <property type="nucleotide sequence ID" value="NZ_JAJEQN010000013.1"/>
</dbReference>
<dbReference type="PANTHER" id="PTHR33392">
    <property type="entry name" value="POLYISOPRENYL-TEICHOIC ACID--PEPTIDOGLYCAN TEICHOIC ACID TRANSFERASE TAGU"/>
    <property type="match status" value="1"/>
</dbReference>
<name>A0AAE3E3I4_9FIRM</name>
<evidence type="ECO:0000256" key="1">
    <source>
        <dbReference type="ARBA" id="ARBA00006068"/>
    </source>
</evidence>
<keyword evidence="4" id="KW-1185">Reference proteome</keyword>
<comment type="caution">
    <text evidence="3">The sequence shown here is derived from an EMBL/GenBank/DDBJ whole genome shotgun (WGS) entry which is preliminary data.</text>
</comment>
<protein>
    <submittedName>
        <fullName evidence="3">LCP family protein</fullName>
    </submittedName>
</protein>
<dbReference type="InterPro" id="IPR050922">
    <property type="entry name" value="LytR/CpsA/Psr_CW_biosynth"/>
</dbReference>
<sequence>MLNKIAKRVILLLCTITVVGILSGCTETILSQNGPGAVFVAGKLDSDNTFSKSVNWLENAFSKFENLAKHGAEEKSQTLAIPDQYQVLLIGSDRRDGSWNGNSDVMILASLNRNKKTISFISFMRDTGVNVPNVGYGKLNCSFAKGGAELLQSTLESNFQISIDNYIATDFVSMADIIDLFGGVDLDITDAEIPVINGYINEMATLRGFDPSEYQLSAAGTLHLNGLQAVGYMRDRYVGSNDFQRTERQRIVLQKLLEKLKTMNALEILKLGSSMTNLSIQHNFTAEQIAGLAALALECRNYTVVMDRIPYDGLYTSNGENLDPVWPETIEKLHATIY</sequence>
<evidence type="ECO:0000313" key="3">
    <source>
        <dbReference type="EMBL" id="MCC2221324.1"/>
    </source>
</evidence>
<dbReference type="NCBIfam" id="TIGR00350">
    <property type="entry name" value="lytR_cpsA_psr"/>
    <property type="match status" value="1"/>
</dbReference>
<dbReference type="EMBL" id="JAJEQN010000013">
    <property type="protein sequence ID" value="MCC2221324.1"/>
    <property type="molecule type" value="Genomic_DNA"/>
</dbReference>
<accession>A0AAE3E3I4</accession>
<evidence type="ECO:0000259" key="2">
    <source>
        <dbReference type="Pfam" id="PF03816"/>
    </source>
</evidence>
<evidence type="ECO:0000313" key="4">
    <source>
        <dbReference type="Proteomes" id="UP001198200"/>
    </source>
</evidence>
<feature type="domain" description="Cell envelope-related transcriptional attenuator" evidence="2">
    <location>
        <begin position="102"/>
        <end position="261"/>
    </location>
</feature>
<dbReference type="PANTHER" id="PTHR33392:SF6">
    <property type="entry name" value="POLYISOPRENYL-TEICHOIC ACID--PEPTIDOGLYCAN TEICHOIC ACID TRANSFERASE TAGU"/>
    <property type="match status" value="1"/>
</dbReference>
<dbReference type="Proteomes" id="UP001198200">
    <property type="component" value="Unassembled WGS sequence"/>
</dbReference>